<evidence type="ECO:0000313" key="2">
    <source>
        <dbReference type="EMBL" id="CAB4321632.1"/>
    </source>
</evidence>
<evidence type="ECO:0000256" key="1">
    <source>
        <dbReference type="SAM" id="MobiDB-lite"/>
    </source>
</evidence>
<reference evidence="3" key="1">
    <citation type="journal article" date="2020" name="Genome Biol.">
        <title>Gamete binning: chromosome-level and haplotype-resolved genome assembly enabled by high-throughput single-cell sequencing of gamete genomes.</title>
        <authorList>
            <person name="Campoy J.A."/>
            <person name="Sun H."/>
            <person name="Goel M."/>
            <person name="Jiao W.-B."/>
            <person name="Folz-Donahue K."/>
            <person name="Wang N."/>
            <person name="Rubio M."/>
            <person name="Liu C."/>
            <person name="Kukat C."/>
            <person name="Ruiz D."/>
            <person name="Huettel B."/>
            <person name="Schneeberger K."/>
        </authorList>
    </citation>
    <scope>NUCLEOTIDE SEQUENCE [LARGE SCALE GENOMIC DNA]</scope>
    <source>
        <strain evidence="3">cv. Rojo Pasion</strain>
    </source>
</reference>
<keyword evidence="3" id="KW-1185">Reference proteome</keyword>
<accession>A0A6J5YAT1</accession>
<name>A0A6J5YAT1_PRUAR</name>
<feature type="compositionally biased region" description="Polar residues" evidence="1">
    <location>
        <begin position="96"/>
        <end position="114"/>
    </location>
</feature>
<feature type="region of interest" description="Disordered" evidence="1">
    <location>
        <begin position="1"/>
        <end position="66"/>
    </location>
</feature>
<feature type="region of interest" description="Disordered" evidence="1">
    <location>
        <begin position="93"/>
        <end position="114"/>
    </location>
</feature>
<proteinExistence type="predicted"/>
<dbReference type="AlphaFoldDB" id="A0A6J5YAT1"/>
<gene>
    <name evidence="2" type="ORF">ORAREDHAP_LOCUS50842</name>
</gene>
<feature type="compositionally biased region" description="Polar residues" evidence="1">
    <location>
        <begin position="40"/>
        <end position="56"/>
    </location>
</feature>
<sequence>MAMKETADAEKALKHLNPDGKEDLCPKTKHHPKEPMKLNSIPSEDQSKAEPSQSSKPKPASVIPAKKRSVLRMMFDRIGQWFRPAQLLLEPLKPHQTPTRSSATTFTQALSPLP</sequence>
<evidence type="ECO:0000313" key="3">
    <source>
        <dbReference type="Proteomes" id="UP000507245"/>
    </source>
</evidence>
<dbReference type="Proteomes" id="UP000507245">
    <property type="component" value="Unassembled WGS sequence"/>
</dbReference>
<feature type="compositionally biased region" description="Basic and acidic residues" evidence="1">
    <location>
        <begin position="1"/>
        <end position="26"/>
    </location>
</feature>
<dbReference type="EMBL" id="CAEKKB010000008">
    <property type="protein sequence ID" value="CAB4321632.1"/>
    <property type="molecule type" value="Genomic_DNA"/>
</dbReference>
<protein>
    <submittedName>
        <fullName evidence="2">Uncharacterized protein</fullName>
    </submittedName>
</protein>
<organism evidence="2 3">
    <name type="scientific">Prunus armeniaca</name>
    <name type="common">Apricot</name>
    <name type="synonym">Armeniaca vulgaris</name>
    <dbReference type="NCBI Taxonomy" id="36596"/>
    <lineage>
        <taxon>Eukaryota</taxon>
        <taxon>Viridiplantae</taxon>
        <taxon>Streptophyta</taxon>
        <taxon>Embryophyta</taxon>
        <taxon>Tracheophyta</taxon>
        <taxon>Spermatophyta</taxon>
        <taxon>Magnoliopsida</taxon>
        <taxon>eudicotyledons</taxon>
        <taxon>Gunneridae</taxon>
        <taxon>Pentapetalae</taxon>
        <taxon>rosids</taxon>
        <taxon>fabids</taxon>
        <taxon>Rosales</taxon>
        <taxon>Rosaceae</taxon>
        <taxon>Amygdaloideae</taxon>
        <taxon>Amygdaleae</taxon>
        <taxon>Prunus</taxon>
    </lineage>
</organism>